<feature type="domain" description="Galactokinase N-terminal" evidence="8">
    <location>
        <begin position="7"/>
        <end position="55"/>
    </location>
</feature>
<feature type="domain" description="GHMP kinase C-terminal" evidence="7">
    <location>
        <begin position="291"/>
        <end position="369"/>
    </location>
</feature>
<proteinExistence type="predicted"/>
<dbReference type="InterPro" id="IPR006206">
    <property type="entry name" value="Mevalonate/galactokinase"/>
</dbReference>
<evidence type="ECO:0000256" key="4">
    <source>
        <dbReference type="ARBA" id="ARBA00022840"/>
    </source>
</evidence>
<evidence type="ECO:0000256" key="5">
    <source>
        <dbReference type="ARBA" id="ARBA00023144"/>
    </source>
</evidence>
<keyword evidence="4" id="KW-0067">ATP-binding</keyword>
<dbReference type="PROSITE" id="PS00627">
    <property type="entry name" value="GHMP_KINASES_ATP"/>
    <property type="match status" value="1"/>
</dbReference>
<evidence type="ECO:0000313" key="9">
    <source>
        <dbReference type="EMBL" id="QIK51222.1"/>
    </source>
</evidence>
<dbReference type="PANTHER" id="PTHR10457">
    <property type="entry name" value="MEVALONATE KINASE/GALACTOKINASE"/>
    <property type="match status" value="1"/>
</dbReference>
<keyword evidence="3" id="KW-0418">Kinase</keyword>
<dbReference type="Proteomes" id="UP000501830">
    <property type="component" value="Chromosome"/>
</dbReference>
<protein>
    <recommendedName>
        <fullName evidence="11">Galactokinase</fullName>
    </recommendedName>
</protein>
<dbReference type="AlphaFoldDB" id="A0A6G7WG63"/>
<dbReference type="PANTHER" id="PTHR10457:SF6">
    <property type="entry name" value="GALACTURONOKINASE"/>
    <property type="match status" value="1"/>
</dbReference>
<dbReference type="Gene3D" id="3.30.230.10">
    <property type="match status" value="1"/>
</dbReference>
<dbReference type="InterPro" id="IPR014721">
    <property type="entry name" value="Ribsml_uS5_D2-typ_fold_subgr"/>
</dbReference>
<evidence type="ECO:0000256" key="1">
    <source>
        <dbReference type="ARBA" id="ARBA00022679"/>
    </source>
</evidence>
<keyword evidence="10" id="KW-1185">Reference proteome</keyword>
<dbReference type="InterPro" id="IPR006204">
    <property type="entry name" value="GHMP_kinase_N_dom"/>
</dbReference>
<dbReference type="PRINTS" id="PR00959">
    <property type="entry name" value="MEVGALKINASE"/>
</dbReference>
<evidence type="ECO:0000259" key="7">
    <source>
        <dbReference type="Pfam" id="PF08544"/>
    </source>
</evidence>
<dbReference type="Gene3D" id="3.30.70.890">
    <property type="entry name" value="GHMP kinase, C-terminal domain"/>
    <property type="match status" value="1"/>
</dbReference>
<dbReference type="SUPFAM" id="SSF55060">
    <property type="entry name" value="GHMP Kinase, C-terminal domain"/>
    <property type="match status" value="1"/>
</dbReference>
<evidence type="ECO:0000256" key="3">
    <source>
        <dbReference type="ARBA" id="ARBA00022777"/>
    </source>
</evidence>
<organism evidence="9 10">
    <name type="scientific">Jeotgalibaca porci</name>
    <dbReference type="NCBI Taxonomy" id="1868793"/>
    <lineage>
        <taxon>Bacteria</taxon>
        <taxon>Bacillati</taxon>
        <taxon>Bacillota</taxon>
        <taxon>Bacilli</taxon>
        <taxon>Lactobacillales</taxon>
        <taxon>Carnobacteriaceae</taxon>
        <taxon>Jeotgalibaca</taxon>
    </lineage>
</organism>
<dbReference type="KEGG" id="jpo:G7058_03615"/>
<keyword evidence="2" id="KW-0547">Nucleotide-binding</keyword>
<dbReference type="Pfam" id="PF00288">
    <property type="entry name" value="GHMP_kinases_N"/>
    <property type="match status" value="1"/>
</dbReference>
<dbReference type="Pfam" id="PF08544">
    <property type="entry name" value="GHMP_kinases_C"/>
    <property type="match status" value="1"/>
</dbReference>
<evidence type="ECO:0000256" key="2">
    <source>
        <dbReference type="ARBA" id="ARBA00022741"/>
    </source>
</evidence>
<dbReference type="PRINTS" id="PR00473">
    <property type="entry name" value="GALCTOKINASE"/>
</dbReference>
<evidence type="ECO:0000259" key="8">
    <source>
        <dbReference type="Pfam" id="PF10509"/>
    </source>
</evidence>
<dbReference type="Pfam" id="PF10509">
    <property type="entry name" value="GalKase_gal_bdg"/>
    <property type="match status" value="1"/>
</dbReference>
<keyword evidence="5" id="KW-0299">Galactose metabolism</keyword>
<sequence length="401" mass="45023">MQELMMKFQEIYNGEDVRAVRSPLRICPIGAHSDHQGGRVSGMALDASVDMIYSPTEDGYVRIQSMDFPDKELFHITHDAEYIPGFWGTYIRGAVMALRQDYVLKKGINAIVSGKLPIGGLSSSAAVTTAYLMALCDANDIEVSKMDIIQYSHWVETQFIGLKNGILDQSANVLSMDNQLMVMDCLSNEHEMIQKGADMPEFEVVVVYSGISKQLISTDFNNRTDELRVGGWLLQDLSGMPITPALENVKLRNIPTEVYEDYKDQLPERLRKRAAHFYTEQKRVVDGAKAWAEGDIEKFGQLMFESGESSFYQYESGIPEMQSIFYLLKECKGVYGARPSGAGYRGAVIGLIDPAYKEEIKAKIDANYPVRHPEIKDLYEVNFCKTADGAHLVKDLEGMKE</sequence>
<keyword evidence="1" id="KW-0808">Transferase</keyword>
<keyword evidence="5" id="KW-0119">Carbohydrate metabolism</keyword>
<dbReference type="RefSeq" id="WP_166062273.1">
    <property type="nucleotide sequence ID" value="NZ_CP049889.1"/>
</dbReference>
<evidence type="ECO:0008006" key="11">
    <source>
        <dbReference type="Google" id="ProtNLM"/>
    </source>
</evidence>
<dbReference type="InterPro" id="IPR000705">
    <property type="entry name" value="Galactokinase"/>
</dbReference>
<dbReference type="GO" id="GO:0005524">
    <property type="term" value="F:ATP binding"/>
    <property type="evidence" value="ECO:0007669"/>
    <property type="project" value="UniProtKB-KW"/>
</dbReference>
<dbReference type="SUPFAM" id="SSF54211">
    <property type="entry name" value="Ribosomal protein S5 domain 2-like"/>
    <property type="match status" value="1"/>
</dbReference>
<dbReference type="GO" id="GO:0005829">
    <property type="term" value="C:cytosol"/>
    <property type="evidence" value="ECO:0007669"/>
    <property type="project" value="TreeGrafter"/>
</dbReference>
<gene>
    <name evidence="9" type="ORF">G7058_03615</name>
</gene>
<dbReference type="GeneID" id="94552353"/>
<dbReference type="PIRSF" id="PIRSF000530">
    <property type="entry name" value="Galactokinase"/>
    <property type="match status" value="1"/>
</dbReference>
<dbReference type="GO" id="GO:0006012">
    <property type="term" value="P:galactose metabolic process"/>
    <property type="evidence" value="ECO:0007669"/>
    <property type="project" value="UniProtKB-KW"/>
</dbReference>
<dbReference type="InterPro" id="IPR006203">
    <property type="entry name" value="GHMP_knse_ATP-bd_CS"/>
</dbReference>
<dbReference type="InterPro" id="IPR036554">
    <property type="entry name" value="GHMP_kinase_C_sf"/>
</dbReference>
<name>A0A6G7WG63_9LACT</name>
<dbReference type="InterPro" id="IPR020568">
    <property type="entry name" value="Ribosomal_Su5_D2-typ_SF"/>
</dbReference>
<dbReference type="GO" id="GO:0004335">
    <property type="term" value="F:galactokinase activity"/>
    <property type="evidence" value="ECO:0007669"/>
    <property type="project" value="InterPro"/>
</dbReference>
<evidence type="ECO:0000259" key="6">
    <source>
        <dbReference type="Pfam" id="PF00288"/>
    </source>
</evidence>
<dbReference type="InterPro" id="IPR013750">
    <property type="entry name" value="GHMP_kinase_C_dom"/>
</dbReference>
<dbReference type="EMBL" id="CP049889">
    <property type="protein sequence ID" value="QIK51222.1"/>
    <property type="molecule type" value="Genomic_DNA"/>
</dbReference>
<accession>A0A6G7WG63</accession>
<evidence type="ECO:0000313" key="10">
    <source>
        <dbReference type="Proteomes" id="UP000501830"/>
    </source>
</evidence>
<reference evidence="9 10" key="1">
    <citation type="journal article" date="2017" name="Int. J. Syst. Evol. Microbiol.">
        <title>Jeotgalibaca porci sp. nov. and Jeotgalibaca arthritidis sp. nov., isolated from pigs, and emended description of the genus Jeotgalibaca.</title>
        <authorList>
            <person name="Zamora L."/>
            <person name="Perez-Sancho M."/>
            <person name="Dominguez L."/>
            <person name="Fernandez-Garayzabal J.F."/>
            <person name="Vela A.I."/>
        </authorList>
    </citation>
    <scope>NUCLEOTIDE SEQUENCE [LARGE SCALE GENOMIC DNA]</scope>
    <source>
        <strain evidence="9 10">CCUG 69148</strain>
    </source>
</reference>
<feature type="domain" description="GHMP kinase N-terminal" evidence="6">
    <location>
        <begin position="90"/>
        <end position="173"/>
    </location>
</feature>
<dbReference type="InterPro" id="IPR019539">
    <property type="entry name" value="GalKase_N"/>
</dbReference>